<dbReference type="RefSeq" id="WP_199868999.1">
    <property type="nucleotide sequence ID" value="NZ_JAAGPU010000002.1"/>
</dbReference>
<dbReference type="EMBL" id="JAAGPU010000002">
    <property type="protein sequence ID" value="NEU03690.1"/>
    <property type="molecule type" value="Genomic_DNA"/>
</dbReference>
<accession>A0A6M0GYW3</accession>
<feature type="transmembrane region" description="Helical" evidence="1">
    <location>
        <begin position="229"/>
        <end position="250"/>
    </location>
</feature>
<proteinExistence type="predicted"/>
<dbReference type="Proteomes" id="UP000481872">
    <property type="component" value="Unassembled WGS sequence"/>
</dbReference>
<keyword evidence="1" id="KW-0472">Membrane</keyword>
<name>A0A6M0GYW3_9CLOT</name>
<feature type="transmembrane region" description="Helical" evidence="1">
    <location>
        <begin position="156"/>
        <end position="181"/>
    </location>
</feature>
<evidence type="ECO:0000256" key="1">
    <source>
        <dbReference type="SAM" id="Phobius"/>
    </source>
</evidence>
<gene>
    <name evidence="2" type="ORF">G3M99_02230</name>
</gene>
<protein>
    <submittedName>
        <fullName evidence="2">ABC transporter permease</fullName>
    </submittedName>
</protein>
<dbReference type="AlphaFoldDB" id="A0A6M0GYW3"/>
<dbReference type="PANTHER" id="PTHR37305:SF1">
    <property type="entry name" value="MEMBRANE PROTEIN"/>
    <property type="match status" value="1"/>
</dbReference>
<feature type="transmembrane region" description="Helical" evidence="1">
    <location>
        <begin position="188"/>
        <end position="209"/>
    </location>
</feature>
<keyword evidence="1" id="KW-0812">Transmembrane</keyword>
<evidence type="ECO:0000313" key="2">
    <source>
        <dbReference type="EMBL" id="NEU03690.1"/>
    </source>
</evidence>
<sequence>MNRLIASEFQRIWKNRQTILLLVFCIVITIVSCIWRYAYPAGSYDAVNYNVELNRLNFAPFIFYGVRLELMYIILPIMYINSISHEIYMGAFRIYATRPYKKHEFIISKIIALALVTFIFVFIVFAISTIFGYLFMPKVSKVKFYNIQHEFSMMQAFLYTIKFYIIQFVICLCVLGLSVVIGTIISNFVISIFAIIASIIALGFHTKLFEFINYTTTYGFYALGNNAPISFYISLGMFLTISLVISTFLWRRKDYLC</sequence>
<reference evidence="2 3" key="1">
    <citation type="submission" date="2020-02" db="EMBL/GenBank/DDBJ databases">
        <title>Genome assembly of a novel Clostridium senegalense strain.</title>
        <authorList>
            <person name="Gupta T.B."/>
            <person name="Jauregui R."/>
            <person name="Maclean P."/>
            <person name="Nawarathana A."/>
            <person name="Brightwell G."/>
        </authorList>
    </citation>
    <scope>NUCLEOTIDE SEQUENCE [LARGE SCALE GENOMIC DNA]</scope>
    <source>
        <strain evidence="2 3">AGRFS4</strain>
    </source>
</reference>
<keyword evidence="3" id="KW-1185">Reference proteome</keyword>
<keyword evidence="1" id="KW-1133">Transmembrane helix</keyword>
<comment type="caution">
    <text evidence="2">The sequence shown here is derived from an EMBL/GenBank/DDBJ whole genome shotgun (WGS) entry which is preliminary data.</text>
</comment>
<feature type="transmembrane region" description="Helical" evidence="1">
    <location>
        <begin position="20"/>
        <end position="38"/>
    </location>
</feature>
<evidence type="ECO:0000313" key="3">
    <source>
        <dbReference type="Proteomes" id="UP000481872"/>
    </source>
</evidence>
<organism evidence="2 3">
    <name type="scientific">Clostridium senegalense</name>
    <dbReference type="NCBI Taxonomy" id="1465809"/>
    <lineage>
        <taxon>Bacteria</taxon>
        <taxon>Bacillati</taxon>
        <taxon>Bacillota</taxon>
        <taxon>Clostridia</taxon>
        <taxon>Eubacteriales</taxon>
        <taxon>Clostridiaceae</taxon>
        <taxon>Clostridium</taxon>
    </lineage>
</organism>
<dbReference type="PANTHER" id="PTHR37305">
    <property type="entry name" value="INTEGRAL MEMBRANE PROTEIN-RELATED"/>
    <property type="match status" value="1"/>
</dbReference>
<feature type="transmembrane region" description="Helical" evidence="1">
    <location>
        <begin position="110"/>
        <end position="136"/>
    </location>
</feature>
<dbReference type="PROSITE" id="PS51257">
    <property type="entry name" value="PROKAR_LIPOPROTEIN"/>
    <property type="match status" value="1"/>
</dbReference>